<name>A0A645HQT4_9ZZZZ</name>
<organism evidence="1">
    <name type="scientific">bioreactor metagenome</name>
    <dbReference type="NCBI Taxonomy" id="1076179"/>
    <lineage>
        <taxon>unclassified sequences</taxon>
        <taxon>metagenomes</taxon>
        <taxon>ecological metagenomes</taxon>
    </lineage>
</organism>
<dbReference type="EMBL" id="VSSQ01097121">
    <property type="protein sequence ID" value="MPN40599.1"/>
    <property type="molecule type" value="Genomic_DNA"/>
</dbReference>
<sequence length="86" mass="10375">MEHVNTGDNKQNQQIHHIHHSWTEIHSHRHHIFTQTVHQIADRGFFEIRQRKFLVMVVDFIFEFVFNLSRCHNDGLPHHKGEKTSE</sequence>
<gene>
    <name evidence="1" type="ORF">SDC9_188137</name>
</gene>
<accession>A0A645HQT4</accession>
<comment type="caution">
    <text evidence="1">The sequence shown here is derived from an EMBL/GenBank/DDBJ whole genome shotgun (WGS) entry which is preliminary data.</text>
</comment>
<dbReference type="AlphaFoldDB" id="A0A645HQT4"/>
<protein>
    <submittedName>
        <fullName evidence="1">Uncharacterized protein</fullName>
    </submittedName>
</protein>
<reference evidence="1" key="1">
    <citation type="submission" date="2019-08" db="EMBL/GenBank/DDBJ databases">
        <authorList>
            <person name="Kucharzyk K."/>
            <person name="Murdoch R.W."/>
            <person name="Higgins S."/>
            <person name="Loffler F."/>
        </authorList>
    </citation>
    <scope>NUCLEOTIDE SEQUENCE</scope>
</reference>
<proteinExistence type="predicted"/>
<evidence type="ECO:0000313" key="1">
    <source>
        <dbReference type="EMBL" id="MPN40599.1"/>
    </source>
</evidence>